<evidence type="ECO:0000313" key="3">
    <source>
        <dbReference type="Proteomes" id="UP000663866"/>
    </source>
</evidence>
<dbReference type="Proteomes" id="UP000663866">
    <property type="component" value="Unassembled WGS sequence"/>
</dbReference>
<evidence type="ECO:0000313" key="2">
    <source>
        <dbReference type="EMBL" id="CAF4520645.1"/>
    </source>
</evidence>
<name>A0A820WR71_9BILA</name>
<organism evidence="2 3">
    <name type="scientific">Rotaria magnacalcarata</name>
    <dbReference type="NCBI Taxonomy" id="392030"/>
    <lineage>
        <taxon>Eukaryota</taxon>
        <taxon>Metazoa</taxon>
        <taxon>Spiralia</taxon>
        <taxon>Gnathifera</taxon>
        <taxon>Rotifera</taxon>
        <taxon>Eurotatoria</taxon>
        <taxon>Bdelloidea</taxon>
        <taxon>Philodinida</taxon>
        <taxon>Philodinidae</taxon>
        <taxon>Rotaria</taxon>
    </lineage>
</organism>
<feature type="region of interest" description="Disordered" evidence="1">
    <location>
        <begin position="16"/>
        <end position="72"/>
    </location>
</feature>
<comment type="caution">
    <text evidence="2">The sequence shown here is derived from an EMBL/GenBank/DDBJ whole genome shotgun (WGS) entry which is preliminary data.</text>
</comment>
<keyword evidence="3" id="KW-1185">Reference proteome</keyword>
<reference evidence="2" key="1">
    <citation type="submission" date="2021-02" db="EMBL/GenBank/DDBJ databases">
        <authorList>
            <person name="Nowell W R."/>
        </authorList>
    </citation>
    <scope>NUCLEOTIDE SEQUENCE</scope>
</reference>
<feature type="compositionally biased region" description="Low complexity" evidence="1">
    <location>
        <begin position="26"/>
        <end position="39"/>
    </location>
</feature>
<gene>
    <name evidence="2" type="ORF">OVN521_LOCUS41823</name>
</gene>
<evidence type="ECO:0000256" key="1">
    <source>
        <dbReference type="SAM" id="MobiDB-lite"/>
    </source>
</evidence>
<feature type="compositionally biased region" description="Basic and acidic residues" evidence="1">
    <location>
        <begin position="56"/>
        <end position="72"/>
    </location>
</feature>
<feature type="non-terminal residue" evidence="2">
    <location>
        <position position="128"/>
    </location>
</feature>
<accession>A0A820WR71</accession>
<dbReference type="EMBL" id="CAJOBG010056302">
    <property type="protein sequence ID" value="CAF4520645.1"/>
    <property type="molecule type" value="Genomic_DNA"/>
</dbReference>
<sequence>MTKSFYDSNIPRNLPVQRHYSRRFRSSSTSNNSLNPSGNIITHIHPSNSQHNKRAYSQDRQHYQTTDHHLSNIEKWKHEQQRQMESDDEDNISENSMLWQARTKLNEFVSRNRKSQQQASYYTPCVNV</sequence>
<dbReference type="AlphaFoldDB" id="A0A820WR71"/>
<proteinExistence type="predicted"/>
<protein>
    <submittedName>
        <fullName evidence="2">Uncharacterized protein</fullName>
    </submittedName>
</protein>